<dbReference type="InterPro" id="IPR050950">
    <property type="entry name" value="HTH-type_LysR_regulators"/>
</dbReference>
<dbReference type="PRINTS" id="PR00039">
    <property type="entry name" value="HTHLYSR"/>
</dbReference>
<evidence type="ECO:0000256" key="4">
    <source>
        <dbReference type="ARBA" id="ARBA00023163"/>
    </source>
</evidence>
<evidence type="ECO:0000256" key="3">
    <source>
        <dbReference type="ARBA" id="ARBA00023125"/>
    </source>
</evidence>
<dbReference type="Pfam" id="PF03466">
    <property type="entry name" value="LysR_substrate"/>
    <property type="match status" value="1"/>
</dbReference>
<organism evidence="6 7">
    <name type="scientific">Weissella koreensis</name>
    <dbReference type="NCBI Taxonomy" id="165096"/>
    <lineage>
        <taxon>Bacteria</taxon>
        <taxon>Bacillati</taxon>
        <taxon>Bacillota</taxon>
        <taxon>Bacilli</taxon>
        <taxon>Lactobacillales</taxon>
        <taxon>Lactobacillaceae</taxon>
        <taxon>Weissella</taxon>
    </lineage>
</organism>
<dbReference type="SUPFAM" id="SSF53850">
    <property type="entry name" value="Periplasmic binding protein-like II"/>
    <property type="match status" value="1"/>
</dbReference>
<dbReference type="Gene3D" id="3.40.190.10">
    <property type="entry name" value="Periplasmic binding protein-like II"/>
    <property type="match status" value="1"/>
</dbReference>
<dbReference type="GO" id="GO:0005829">
    <property type="term" value="C:cytosol"/>
    <property type="evidence" value="ECO:0007669"/>
    <property type="project" value="TreeGrafter"/>
</dbReference>
<comment type="similarity">
    <text evidence="1">Belongs to the LysR transcriptional regulatory family.</text>
</comment>
<dbReference type="EMBL" id="CP043431">
    <property type="protein sequence ID" value="QNT64464.1"/>
    <property type="molecule type" value="Genomic_DNA"/>
</dbReference>
<accession>A0A7H1MLX8</accession>
<dbReference type="GO" id="GO:0003677">
    <property type="term" value="F:DNA binding"/>
    <property type="evidence" value="ECO:0007669"/>
    <property type="project" value="UniProtKB-KW"/>
</dbReference>
<dbReference type="FunFam" id="1.10.10.10:FF:000001">
    <property type="entry name" value="LysR family transcriptional regulator"/>
    <property type="match status" value="1"/>
</dbReference>
<keyword evidence="3" id="KW-0238">DNA-binding</keyword>
<dbReference type="InterPro" id="IPR005119">
    <property type="entry name" value="LysR_subst-bd"/>
</dbReference>
<protein>
    <submittedName>
        <fullName evidence="6">LysR family transcriptional regulator</fullName>
    </submittedName>
</protein>
<dbReference type="PANTHER" id="PTHR30419:SF8">
    <property type="entry name" value="NITROGEN ASSIMILATION TRANSCRIPTIONAL ACTIVATOR-RELATED"/>
    <property type="match status" value="1"/>
</dbReference>
<dbReference type="InterPro" id="IPR000847">
    <property type="entry name" value="LysR_HTH_N"/>
</dbReference>
<sequence length="292" mass="32945">MEIRVLKYFLEVANLGTITAAANKLNITQPALSKQIKVLENDLGVKLLDREKKPLRLTNEGIYLAKQAETILNLTEKTILNIKSNDVITGEITIGAAETPLFSIIIAAINTMQNVYPNVTINLVSGSLNDLLDRLNHGLLDFLFALDFNVKGQYDFIDLPQKIRRGAYLNLDHPESNQISMPPNKLLQYPLVISRNPIWKDYLGALTNKTINELNIKMTFNLIGNAILYPKLNSNVMLIGIEGLIESPEIKFIPLDEKTTSTGTIIWNHTPFLSALHEEFIYYLNRQIDDLK</sequence>
<gene>
    <name evidence="6" type="ORF">FY536_03880</name>
</gene>
<keyword evidence="4" id="KW-0804">Transcription</keyword>
<feature type="domain" description="HTH lysR-type" evidence="5">
    <location>
        <begin position="1"/>
        <end position="58"/>
    </location>
</feature>
<dbReference type="GO" id="GO:0003700">
    <property type="term" value="F:DNA-binding transcription factor activity"/>
    <property type="evidence" value="ECO:0007669"/>
    <property type="project" value="InterPro"/>
</dbReference>
<dbReference type="PROSITE" id="PS50931">
    <property type="entry name" value="HTH_LYSR"/>
    <property type="match status" value="1"/>
</dbReference>
<evidence type="ECO:0000313" key="6">
    <source>
        <dbReference type="EMBL" id="QNT64464.1"/>
    </source>
</evidence>
<dbReference type="InterPro" id="IPR036388">
    <property type="entry name" value="WH-like_DNA-bd_sf"/>
</dbReference>
<dbReference type="Gene3D" id="1.10.10.10">
    <property type="entry name" value="Winged helix-like DNA-binding domain superfamily/Winged helix DNA-binding domain"/>
    <property type="match status" value="1"/>
</dbReference>
<evidence type="ECO:0000259" key="5">
    <source>
        <dbReference type="PROSITE" id="PS50931"/>
    </source>
</evidence>
<keyword evidence="2" id="KW-0805">Transcription regulation</keyword>
<dbReference type="CDD" id="cd05466">
    <property type="entry name" value="PBP2_LTTR_substrate"/>
    <property type="match status" value="1"/>
</dbReference>
<dbReference type="Pfam" id="PF00126">
    <property type="entry name" value="HTH_1"/>
    <property type="match status" value="1"/>
</dbReference>
<dbReference type="RefSeq" id="WP_190275604.1">
    <property type="nucleotide sequence ID" value="NZ_CP043431.1"/>
</dbReference>
<proteinExistence type="inferred from homology"/>
<name>A0A7H1MLX8_9LACO</name>
<dbReference type="Proteomes" id="UP000516446">
    <property type="component" value="Chromosome"/>
</dbReference>
<evidence type="ECO:0000313" key="7">
    <source>
        <dbReference type="Proteomes" id="UP000516446"/>
    </source>
</evidence>
<dbReference type="InterPro" id="IPR036390">
    <property type="entry name" value="WH_DNA-bd_sf"/>
</dbReference>
<reference evidence="6 7" key="1">
    <citation type="submission" date="2019-08" db="EMBL/GenBank/DDBJ databases">
        <authorList>
            <person name="Chang H.C."/>
            <person name="Mun S.Y."/>
        </authorList>
    </citation>
    <scope>NUCLEOTIDE SEQUENCE [LARGE SCALE GENOMIC DNA]</scope>
    <source>
        <strain evidence="6 7">SK</strain>
    </source>
</reference>
<dbReference type="AlphaFoldDB" id="A0A7H1MLX8"/>
<evidence type="ECO:0000256" key="2">
    <source>
        <dbReference type="ARBA" id="ARBA00023015"/>
    </source>
</evidence>
<dbReference type="SUPFAM" id="SSF46785">
    <property type="entry name" value="Winged helix' DNA-binding domain"/>
    <property type="match status" value="1"/>
</dbReference>
<evidence type="ECO:0000256" key="1">
    <source>
        <dbReference type="ARBA" id="ARBA00009437"/>
    </source>
</evidence>
<dbReference type="PANTHER" id="PTHR30419">
    <property type="entry name" value="HTH-TYPE TRANSCRIPTIONAL REGULATOR YBHD"/>
    <property type="match status" value="1"/>
</dbReference>
<keyword evidence="7" id="KW-1185">Reference proteome</keyword>